<keyword evidence="1" id="KW-1133">Transmembrane helix</keyword>
<keyword evidence="1" id="KW-0472">Membrane</keyword>
<dbReference type="AlphaFoldDB" id="A0A7C9FXF5"/>
<sequence length="122" mass="14019">MIFKEAKQKAEQTYQHLIDYAEARWNVIALEVSDHTATIATSVVMGICLGLLGLFFLFFISTALALWLADLLHSYALGFLLVSVLYGIIGVIVYANRKRWLFLPFMDKFLKILYRKQNDKIV</sequence>
<evidence type="ECO:0000256" key="1">
    <source>
        <dbReference type="SAM" id="Phobius"/>
    </source>
</evidence>
<dbReference type="RefSeq" id="WP_152757465.1">
    <property type="nucleotide sequence ID" value="NZ_WHLY01000002.1"/>
</dbReference>
<proteinExistence type="predicted"/>
<dbReference type="Proteomes" id="UP000479293">
    <property type="component" value="Unassembled WGS sequence"/>
</dbReference>
<dbReference type="Pfam" id="PF07332">
    <property type="entry name" value="Phage_holin_3_6"/>
    <property type="match status" value="1"/>
</dbReference>
<comment type="caution">
    <text evidence="2">The sequence shown here is derived from an EMBL/GenBank/DDBJ whole genome shotgun (WGS) entry which is preliminary data.</text>
</comment>
<reference evidence="2 3" key="1">
    <citation type="submission" date="2019-10" db="EMBL/GenBank/DDBJ databases">
        <title>Draft Genome Sequence of Cytophagaceae sp. SJW1-29.</title>
        <authorList>
            <person name="Choi A."/>
        </authorList>
    </citation>
    <scope>NUCLEOTIDE SEQUENCE [LARGE SCALE GENOMIC DNA]</scope>
    <source>
        <strain evidence="2 3">SJW1-29</strain>
    </source>
</reference>
<dbReference type="EMBL" id="WHLY01000002">
    <property type="protein sequence ID" value="MPR32753.1"/>
    <property type="molecule type" value="Genomic_DNA"/>
</dbReference>
<name>A0A7C9FXF5_9BACT</name>
<keyword evidence="3" id="KW-1185">Reference proteome</keyword>
<evidence type="ECO:0000313" key="3">
    <source>
        <dbReference type="Proteomes" id="UP000479293"/>
    </source>
</evidence>
<evidence type="ECO:0000313" key="2">
    <source>
        <dbReference type="EMBL" id="MPR32753.1"/>
    </source>
</evidence>
<organism evidence="2 3">
    <name type="scientific">Salmonirosea aquatica</name>
    <dbReference type="NCBI Taxonomy" id="2654236"/>
    <lineage>
        <taxon>Bacteria</taxon>
        <taxon>Pseudomonadati</taxon>
        <taxon>Bacteroidota</taxon>
        <taxon>Cytophagia</taxon>
        <taxon>Cytophagales</taxon>
        <taxon>Spirosomataceae</taxon>
        <taxon>Salmonirosea</taxon>
    </lineage>
</organism>
<evidence type="ECO:0008006" key="4">
    <source>
        <dbReference type="Google" id="ProtNLM"/>
    </source>
</evidence>
<feature type="transmembrane region" description="Helical" evidence="1">
    <location>
        <begin position="75"/>
        <end position="96"/>
    </location>
</feature>
<keyword evidence="1" id="KW-0812">Transmembrane</keyword>
<dbReference type="InterPro" id="IPR009937">
    <property type="entry name" value="Phage_holin_3_6"/>
</dbReference>
<feature type="transmembrane region" description="Helical" evidence="1">
    <location>
        <begin position="43"/>
        <end position="69"/>
    </location>
</feature>
<gene>
    <name evidence="2" type="ORF">GBK04_05130</name>
</gene>
<accession>A0A7C9FXF5</accession>
<protein>
    <recommendedName>
        <fullName evidence="4">Phage holin family protein</fullName>
    </recommendedName>
</protein>